<dbReference type="GO" id="GO:0005737">
    <property type="term" value="C:cytoplasm"/>
    <property type="evidence" value="ECO:0007669"/>
    <property type="project" value="TreeGrafter"/>
</dbReference>
<reference evidence="9" key="1">
    <citation type="submission" date="2017-02" db="EMBL/GenBank/DDBJ databases">
        <authorList>
            <person name="Varghese N."/>
            <person name="Submissions S."/>
        </authorList>
    </citation>
    <scope>NUCLEOTIDE SEQUENCE [LARGE SCALE GENOMIC DNA]</scope>
    <source>
        <strain evidence="9">DSM 16521</strain>
    </source>
</reference>
<dbReference type="Pfam" id="PF00586">
    <property type="entry name" value="AIRS"/>
    <property type="match status" value="1"/>
</dbReference>
<evidence type="ECO:0000313" key="8">
    <source>
        <dbReference type="EMBL" id="SJZ63020.1"/>
    </source>
</evidence>
<dbReference type="GO" id="GO:0004756">
    <property type="term" value="F:selenide, water dikinase activity"/>
    <property type="evidence" value="ECO:0007669"/>
    <property type="project" value="TreeGrafter"/>
</dbReference>
<dbReference type="InterPro" id="IPR010918">
    <property type="entry name" value="PurM-like_C_dom"/>
</dbReference>
<dbReference type="Pfam" id="PF02769">
    <property type="entry name" value="AIRS_C"/>
    <property type="match status" value="1"/>
</dbReference>
<dbReference type="PANTHER" id="PTHR10256:SF0">
    <property type="entry name" value="INACTIVE SELENIDE, WATER DIKINASE-LIKE PROTEIN-RELATED"/>
    <property type="match status" value="1"/>
</dbReference>
<dbReference type="EMBL" id="FUXM01000003">
    <property type="protein sequence ID" value="SJZ63020.1"/>
    <property type="molecule type" value="Genomic_DNA"/>
</dbReference>
<evidence type="ECO:0000259" key="6">
    <source>
        <dbReference type="Pfam" id="PF00586"/>
    </source>
</evidence>
<feature type="domain" description="PurM-like C-terminal" evidence="7">
    <location>
        <begin position="96"/>
        <end position="274"/>
    </location>
</feature>
<protein>
    <submittedName>
        <fullName evidence="8">Selenophosphate synthase</fullName>
    </submittedName>
</protein>
<organism evidence="8 9">
    <name type="scientific">Carboxydocella sporoproducens DSM 16521</name>
    <dbReference type="NCBI Taxonomy" id="1121270"/>
    <lineage>
        <taxon>Bacteria</taxon>
        <taxon>Bacillati</taxon>
        <taxon>Bacillota</taxon>
        <taxon>Clostridia</taxon>
        <taxon>Eubacteriales</taxon>
        <taxon>Clostridiales Family XVI. Incertae Sedis</taxon>
        <taxon>Carboxydocella</taxon>
    </lineage>
</organism>
<evidence type="ECO:0000256" key="2">
    <source>
        <dbReference type="ARBA" id="ARBA00022741"/>
    </source>
</evidence>
<keyword evidence="9" id="KW-1185">Reference proteome</keyword>
<dbReference type="CDD" id="cd02195">
    <property type="entry name" value="SelD"/>
    <property type="match status" value="1"/>
</dbReference>
<evidence type="ECO:0000256" key="4">
    <source>
        <dbReference type="ARBA" id="ARBA00022840"/>
    </source>
</evidence>
<dbReference type="InterPro" id="IPR036676">
    <property type="entry name" value="PurM-like_C_sf"/>
</dbReference>
<feature type="domain" description="PurM-like N-terminal" evidence="6">
    <location>
        <begin position="2"/>
        <end position="84"/>
    </location>
</feature>
<keyword evidence="3" id="KW-0418">Kinase</keyword>
<proteinExistence type="predicted"/>
<keyword evidence="5" id="KW-0711">Selenium</keyword>
<dbReference type="InterPro" id="IPR036921">
    <property type="entry name" value="PurM-like_N_sf"/>
</dbReference>
<dbReference type="PIRSF" id="PIRSF036407">
    <property type="entry name" value="Selenphspht_syn"/>
    <property type="match status" value="1"/>
</dbReference>
<dbReference type="FunFam" id="3.90.650.10:FF:000004">
    <property type="entry name" value="Selenide, water dikinase"/>
    <property type="match status" value="1"/>
</dbReference>
<evidence type="ECO:0000256" key="1">
    <source>
        <dbReference type="ARBA" id="ARBA00022679"/>
    </source>
</evidence>
<dbReference type="SUPFAM" id="SSF56042">
    <property type="entry name" value="PurM C-terminal domain-like"/>
    <property type="match status" value="1"/>
</dbReference>
<gene>
    <name evidence="8" type="ORF">SAMN02745885_00471</name>
</gene>
<dbReference type="GO" id="GO:0005524">
    <property type="term" value="F:ATP binding"/>
    <property type="evidence" value="ECO:0007669"/>
    <property type="project" value="UniProtKB-KW"/>
</dbReference>
<keyword evidence="1" id="KW-0808">Transferase</keyword>
<evidence type="ECO:0000259" key="7">
    <source>
        <dbReference type="Pfam" id="PF02769"/>
    </source>
</evidence>
<dbReference type="InterPro" id="IPR004536">
    <property type="entry name" value="SPS/SelD"/>
</dbReference>
<dbReference type="InterPro" id="IPR016188">
    <property type="entry name" value="PurM-like_N"/>
</dbReference>
<dbReference type="Gene3D" id="3.30.1330.10">
    <property type="entry name" value="PurM-like, N-terminal domain"/>
    <property type="match status" value="1"/>
</dbReference>
<dbReference type="PANTHER" id="PTHR10256">
    <property type="entry name" value="SELENIDE, WATER DIKINASE"/>
    <property type="match status" value="1"/>
</dbReference>
<sequence length="276" mass="28568">MDDPYTFGLIAAANSLSDIYAMGGQPLFALNVVGFPEKRLPMEVLGDILRGGADKAAEAGISIVGGHTVSDQEPKYGLVVTGIIHPDRTVTNAGARPGDVLYLTKPLGLGIITTAHKRDLVPPPILAEAVEVMGTLNKAAADAMVKVGVHACTDITGFGFLGHLFEMMAGSGTGAEIEVSQVPVLEAAWAFASQGVVPGGTRKNLAYLQDNLQLDGDFSEDTLLVLADAQTSGGLLIAVAPEKAEQLEQELAAAGVATIARIGEVIEAEAGTIILR</sequence>
<dbReference type="SUPFAM" id="SSF55326">
    <property type="entry name" value="PurM N-terminal domain-like"/>
    <property type="match status" value="1"/>
</dbReference>
<evidence type="ECO:0000256" key="3">
    <source>
        <dbReference type="ARBA" id="ARBA00022777"/>
    </source>
</evidence>
<dbReference type="Proteomes" id="UP000189933">
    <property type="component" value="Unassembled WGS sequence"/>
</dbReference>
<dbReference type="NCBIfam" id="TIGR00476">
    <property type="entry name" value="selD"/>
    <property type="match status" value="1"/>
</dbReference>
<name>A0A1T4M7L3_9FIRM</name>
<dbReference type="GO" id="GO:0016260">
    <property type="term" value="P:selenocysteine biosynthetic process"/>
    <property type="evidence" value="ECO:0007669"/>
    <property type="project" value="TreeGrafter"/>
</dbReference>
<keyword evidence="2" id="KW-0547">Nucleotide-binding</keyword>
<evidence type="ECO:0000313" key="9">
    <source>
        <dbReference type="Proteomes" id="UP000189933"/>
    </source>
</evidence>
<keyword evidence="4" id="KW-0067">ATP-binding</keyword>
<dbReference type="Gene3D" id="3.90.650.10">
    <property type="entry name" value="PurM-like C-terminal domain"/>
    <property type="match status" value="1"/>
</dbReference>
<dbReference type="AlphaFoldDB" id="A0A1T4M7L3"/>
<accession>A0A1T4M7L3</accession>
<evidence type="ECO:0000256" key="5">
    <source>
        <dbReference type="ARBA" id="ARBA00023266"/>
    </source>
</evidence>